<sequence length="80" mass="9299">MMRRLRHWRAIPVNLAFLDWHASKMGLIKSAFWDNDLKNVFSSLPWEFFNMSNDLSAAWRISAFFRLVSDTSADKSATSS</sequence>
<proteinExistence type="predicted"/>
<dbReference type="RefSeq" id="XP_046064755.1">
    <property type="nucleotide sequence ID" value="XM_046203751.1"/>
</dbReference>
<accession>A0A9P8PHY5</accession>
<dbReference type="AlphaFoldDB" id="A0A9P8PHY5"/>
<organism evidence="1 2">
    <name type="scientific">Ogataea philodendri</name>
    <dbReference type="NCBI Taxonomy" id="1378263"/>
    <lineage>
        <taxon>Eukaryota</taxon>
        <taxon>Fungi</taxon>
        <taxon>Dikarya</taxon>
        <taxon>Ascomycota</taxon>
        <taxon>Saccharomycotina</taxon>
        <taxon>Pichiomycetes</taxon>
        <taxon>Pichiales</taxon>
        <taxon>Pichiaceae</taxon>
        <taxon>Ogataea</taxon>
    </lineage>
</organism>
<dbReference type="Proteomes" id="UP000769157">
    <property type="component" value="Unassembled WGS sequence"/>
</dbReference>
<keyword evidence="2" id="KW-1185">Reference proteome</keyword>
<evidence type="ECO:0000313" key="1">
    <source>
        <dbReference type="EMBL" id="KAH3671579.1"/>
    </source>
</evidence>
<protein>
    <submittedName>
        <fullName evidence="1">Uncharacterized protein</fullName>
    </submittedName>
</protein>
<name>A0A9P8PHY5_9ASCO</name>
<reference evidence="1" key="2">
    <citation type="submission" date="2021-01" db="EMBL/GenBank/DDBJ databases">
        <authorList>
            <person name="Schikora-Tamarit M.A."/>
        </authorList>
    </citation>
    <scope>NUCLEOTIDE SEQUENCE</scope>
    <source>
        <strain evidence="1">CBS6075</strain>
    </source>
</reference>
<dbReference type="GeneID" id="70232250"/>
<comment type="caution">
    <text evidence="1">The sequence shown here is derived from an EMBL/GenBank/DDBJ whole genome shotgun (WGS) entry which is preliminary data.</text>
</comment>
<evidence type="ECO:0000313" key="2">
    <source>
        <dbReference type="Proteomes" id="UP000769157"/>
    </source>
</evidence>
<reference evidence="1" key="1">
    <citation type="journal article" date="2021" name="Open Biol.">
        <title>Shared evolutionary footprints suggest mitochondrial oxidative damage underlies multiple complex I losses in fungi.</title>
        <authorList>
            <person name="Schikora-Tamarit M.A."/>
            <person name="Marcet-Houben M."/>
            <person name="Nosek J."/>
            <person name="Gabaldon T."/>
        </authorList>
    </citation>
    <scope>NUCLEOTIDE SEQUENCE</scope>
    <source>
        <strain evidence="1">CBS6075</strain>
    </source>
</reference>
<gene>
    <name evidence="1" type="ORF">OGAPHI_000282</name>
</gene>
<dbReference type="EMBL" id="JAEUBE010000055">
    <property type="protein sequence ID" value="KAH3671579.1"/>
    <property type="molecule type" value="Genomic_DNA"/>
</dbReference>